<evidence type="ECO:0000256" key="7">
    <source>
        <dbReference type="ARBA" id="ARBA00023239"/>
    </source>
</evidence>
<dbReference type="NCBIfam" id="TIGR01088">
    <property type="entry name" value="aroQ"/>
    <property type="match status" value="1"/>
</dbReference>
<dbReference type="Proteomes" id="UP000255177">
    <property type="component" value="Unassembled WGS sequence"/>
</dbReference>
<feature type="binding site" evidence="8 10">
    <location>
        <position position="74"/>
    </location>
    <ligand>
        <name>substrate</name>
    </ligand>
</feature>
<dbReference type="AlphaFoldDB" id="A0A380SZG6"/>
<dbReference type="CDD" id="cd00466">
    <property type="entry name" value="DHQase_II"/>
    <property type="match status" value="1"/>
</dbReference>
<dbReference type="EMBL" id="UIDD01000007">
    <property type="protein sequence ID" value="SUQ63377.1"/>
    <property type="molecule type" value="Genomic_DNA"/>
</dbReference>
<dbReference type="InterPro" id="IPR036441">
    <property type="entry name" value="DHquinase_II_sf"/>
</dbReference>
<evidence type="ECO:0000256" key="5">
    <source>
        <dbReference type="ARBA" id="ARBA00011193"/>
    </source>
</evidence>
<name>A0A380SZG6_9PSED</name>
<evidence type="ECO:0000256" key="9">
    <source>
        <dbReference type="PIRSR" id="PIRSR001399-1"/>
    </source>
</evidence>
<evidence type="ECO:0000256" key="6">
    <source>
        <dbReference type="ARBA" id="ARBA00012060"/>
    </source>
</evidence>
<feature type="active site" description="Proton acceptor" evidence="8 9">
    <location>
        <position position="23"/>
    </location>
</feature>
<dbReference type="PANTHER" id="PTHR21272:SF3">
    <property type="entry name" value="CATABOLIC 3-DEHYDROQUINASE"/>
    <property type="match status" value="1"/>
</dbReference>
<dbReference type="InterPro" id="IPR001874">
    <property type="entry name" value="DHquinase_II"/>
</dbReference>
<keyword evidence="8" id="KW-0057">Aromatic amino acid biosynthesis</keyword>
<comment type="similarity">
    <text evidence="4 8">Belongs to the type-II 3-dehydroquinase family.</text>
</comment>
<feature type="site" description="Transition state stabilizer" evidence="8 11">
    <location>
        <position position="18"/>
    </location>
</feature>
<dbReference type="InterPro" id="IPR018509">
    <property type="entry name" value="DHquinase_II_CS"/>
</dbReference>
<dbReference type="RefSeq" id="WP_115086920.1">
    <property type="nucleotide sequence ID" value="NZ_CBCSFG010000008.1"/>
</dbReference>
<keyword evidence="7 8" id="KW-0456">Lyase</keyword>
<feature type="binding site" evidence="8 10">
    <location>
        <position position="80"/>
    </location>
    <ligand>
        <name>substrate</name>
    </ligand>
</feature>
<comment type="catalytic activity">
    <reaction evidence="1 8">
        <text>3-dehydroquinate = 3-dehydroshikimate + H2O</text>
        <dbReference type="Rhea" id="RHEA:21096"/>
        <dbReference type="ChEBI" id="CHEBI:15377"/>
        <dbReference type="ChEBI" id="CHEBI:16630"/>
        <dbReference type="ChEBI" id="CHEBI:32364"/>
        <dbReference type="EC" id="4.2.1.10"/>
    </reaction>
</comment>
<gene>
    <name evidence="12" type="primary">aroQ2</name>
    <name evidence="8" type="synonym">aroQ</name>
    <name evidence="12" type="ORF">CCOS864_02827</name>
</gene>
<sequence length="156" mass="17228">MKTLLVLNGPNLNMLGLRQPEVYGRETLADVESLCQQAASRLELKLEFQQTNHEGQLIDWIHQARGRVAGIVINPGAWTHTSVAIHDALIAAEVPVIEVHISNVHRREAFRHHSYVSLVAKAVLAGFGSHGYVLAIEHFARELTPLARLCTTAEVS</sequence>
<evidence type="ECO:0000256" key="2">
    <source>
        <dbReference type="ARBA" id="ARBA00003924"/>
    </source>
</evidence>
<dbReference type="GO" id="GO:0008652">
    <property type="term" value="P:amino acid biosynthetic process"/>
    <property type="evidence" value="ECO:0007669"/>
    <property type="project" value="UniProtKB-KW"/>
</dbReference>
<dbReference type="NCBIfam" id="NF003805">
    <property type="entry name" value="PRK05395.1-2"/>
    <property type="match status" value="1"/>
</dbReference>
<dbReference type="SUPFAM" id="SSF52304">
    <property type="entry name" value="Type II 3-dehydroquinate dehydratase"/>
    <property type="match status" value="1"/>
</dbReference>
<dbReference type="UniPathway" id="UPA00053">
    <property type="reaction ID" value="UER00086"/>
</dbReference>
<evidence type="ECO:0000256" key="8">
    <source>
        <dbReference type="HAMAP-Rule" id="MF_00169"/>
    </source>
</evidence>
<dbReference type="Gene3D" id="3.40.50.9100">
    <property type="entry name" value="Dehydroquinase, class II"/>
    <property type="match status" value="1"/>
</dbReference>
<evidence type="ECO:0000256" key="1">
    <source>
        <dbReference type="ARBA" id="ARBA00001864"/>
    </source>
</evidence>
<evidence type="ECO:0000256" key="10">
    <source>
        <dbReference type="PIRSR" id="PIRSR001399-2"/>
    </source>
</evidence>
<dbReference type="PROSITE" id="PS01029">
    <property type="entry name" value="DEHYDROQUINASE_II"/>
    <property type="match status" value="1"/>
</dbReference>
<comment type="pathway">
    <text evidence="3 8">Metabolic intermediate biosynthesis; chorismate biosynthesis; chorismate from D-erythrose 4-phosphate and phosphoenolpyruvate: step 3/7.</text>
</comment>
<reference evidence="13" key="1">
    <citation type="submission" date="2018-07" db="EMBL/GenBank/DDBJ databases">
        <authorList>
            <person name="Blom J."/>
        </authorList>
    </citation>
    <scope>NUCLEOTIDE SEQUENCE [LARGE SCALE GENOMIC DNA]</scope>
    <source>
        <strain evidence="13">CCOS 864</strain>
    </source>
</reference>
<dbReference type="PIRSF" id="PIRSF001399">
    <property type="entry name" value="DHquinase_II"/>
    <property type="match status" value="1"/>
</dbReference>
<keyword evidence="8" id="KW-0028">Amino-acid biosynthesis</keyword>
<keyword evidence="13" id="KW-1185">Reference proteome</keyword>
<protein>
    <recommendedName>
        <fullName evidence="6 8">3-dehydroquinate dehydratase</fullName>
        <shortName evidence="8">3-dehydroquinase</shortName>
        <ecNumber evidence="6 8">4.2.1.10</ecNumber>
    </recommendedName>
    <alternativeName>
        <fullName evidence="8">Type II DHQase</fullName>
    </alternativeName>
</protein>
<dbReference type="NCBIfam" id="NF003807">
    <property type="entry name" value="PRK05395.1-4"/>
    <property type="match status" value="1"/>
</dbReference>
<proteinExistence type="inferred from homology"/>
<feature type="binding site" evidence="8 10">
    <location>
        <position position="87"/>
    </location>
    <ligand>
        <name>substrate</name>
    </ligand>
</feature>
<evidence type="ECO:0000313" key="13">
    <source>
        <dbReference type="Proteomes" id="UP000255177"/>
    </source>
</evidence>
<accession>A0A380SZG6</accession>
<comment type="function">
    <text evidence="2 8">Catalyzes a trans-dehydration via an enolate intermediate.</text>
</comment>
<evidence type="ECO:0000256" key="4">
    <source>
        <dbReference type="ARBA" id="ARBA00011037"/>
    </source>
</evidence>
<dbReference type="PANTHER" id="PTHR21272">
    <property type="entry name" value="CATABOLIC 3-DEHYDROQUINASE"/>
    <property type="match status" value="1"/>
</dbReference>
<organism evidence="12 13">
    <name type="scientific">Pseudomonas wadenswilerensis</name>
    <dbReference type="NCBI Taxonomy" id="1785161"/>
    <lineage>
        <taxon>Bacteria</taxon>
        <taxon>Pseudomonadati</taxon>
        <taxon>Pseudomonadota</taxon>
        <taxon>Gammaproteobacteria</taxon>
        <taxon>Pseudomonadales</taxon>
        <taxon>Pseudomonadaceae</taxon>
        <taxon>Pseudomonas</taxon>
    </lineage>
</organism>
<dbReference type="GO" id="GO:0009073">
    <property type="term" value="P:aromatic amino acid family biosynthetic process"/>
    <property type="evidence" value="ECO:0007669"/>
    <property type="project" value="UniProtKB-KW"/>
</dbReference>
<dbReference type="HAMAP" id="MF_00169">
    <property type="entry name" value="AroQ"/>
    <property type="match status" value="1"/>
</dbReference>
<dbReference type="GO" id="GO:0003855">
    <property type="term" value="F:3-dehydroquinate dehydratase activity"/>
    <property type="evidence" value="ECO:0007669"/>
    <property type="project" value="UniProtKB-UniRule"/>
</dbReference>
<feature type="binding site" evidence="8 10">
    <location>
        <begin position="101"/>
        <end position="102"/>
    </location>
    <ligand>
        <name>substrate</name>
    </ligand>
</feature>
<dbReference type="GO" id="GO:0019631">
    <property type="term" value="P:quinate catabolic process"/>
    <property type="evidence" value="ECO:0007669"/>
    <property type="project" value="TreeGrafter"/>
</dbReference>
<feature type="binding site" evidence="8 10">
    <location>
        <position position="111"/>
    </location>
    <ligand>
        <name>substrate</name>
    </ligand>
</feature>
<feature type="active site" description="Proton donor" evidence="8 9">
    <location>
        <position position="100"/>
    </location>
</feature>
<comment type="subunit">
    <text evidence="5 8">Homododecamer.</text>
</comment>
<dbReference type="NCBIfam" id="NF003806">
    <property type="entry name" value="PRK05395.1-3"/>
    <property type="match status" value="1"/>
</dbReference>
<evidence type="ECO:0000256" key="11">
    <source>
        <dbReference type="PIRSR" id="PIRSR001399-3"/>
    </source>
</evidence>
<dbReference type="Pfam" id="PF01220">
    <property type="entry name" value="DHquinase_II"/>
    <property type="match status" value="1"/>
</dbReference>
<dbReference type="EC" id="4.2.1.10" evidence="6 8"/>
<dbReference type="GO" id="GO:0009423">
    <property type="term" value="P:chorismate biosynthetic process"/>
    <property type="evidence" value="ECO:0007669"/>
    <property type="project" value="UniProtKB-UniRule"/>
</dbReference>
<evidence type="ECO:0000256" key="3">
    <source>
        <dbReference type="ARBA" id="ARBA00004902"/>
    </source>
</evidence>
<evidence type="ECO:0000313" key="12">
    <source>
        <dbReference type="EMBL" id="SUQ63377.1"/>
    </source>
</evidence>